<proteinExistence type="predicted"/>
<dbReference type="Pfam" id="PF14223">
    <property type="entry name" value="Retrotran_gag_2"/>
    <property type="match status" value="1"/>
</dbReference>
<organism evidence="1 2">
    <name type="scientific">Tanacetum coccineum</name>
    <dbReference type="NCBI Taxonomy" id="301880"/>
    <lineage>
        <taxon>Eukaryota</taxon>
        <taxon>Viridiplantae</taxon>
        <taxon>Streptophyta</taxon>
        <taxon>Embryophyta</taxon>
        <taxon>Tracheophyta</taxon>
        <taxon>Spermatophyta</taxon>
        <taxon>Magnoliopsida</taxon>
        <taxon>eudicotyledons</taxon>
        <taxon>Gunneridae</taxon>
        <taxon>Pentapetalae</taxon>
        <taxon>asterids</taxon>
        <taxon>campanulids</taxon>
        <taxon>Asterales</taxon>
        <taxon>Asteraceae</taxon>
        <taxon>Asteroideae</taxon>
        <taxon>Anthemideae</taxon>
        <taxon>Anthemidinae</taxon>
        <taxon>Tanacetum</taxon>
    </lineage>
</organism>
<dbReference type="Proteomes" id="UP001151760">
    <property type="component" value="Unassembled WGS sequence"/>
</dbReference>
<reference evidence="1" key="2">
    <citation type="submission" date="2022-01" db="EMBL/GenBank/DDBJ databases">
        <authorList>
            <person name="Yamashiro T."/>
            <person name="Shiraishi A."/>
            <person name="Satake H."/>
            <person name="Nakayama K."/>
        </authorList>
    </citation>
    <scope>NUCLEOTIDE SEQUENCE</scope>
</reference>
<keyword evidence="2" id="KW-1185">Reference proteome</keyword>
<name>A0ABQ4YJX1_9ASTR</name>
<evidence type="ECO:0000313" key="2">
    <source>
        <dbReference type="Proteomes" id="UP001151760"/>
    </source>
</evidence>
<comment type="caution">
    <text evidence="1">The sequence shown here is derived from an EMBL/GenBank/DDBJ whole genome shotgun (WGS) entry which is preliminary data.</text>
</comment>
<accession>A0ABQ4YJX1</accession>
<dbReference type="PANTHER" id="PTHR47481">
    <property type="match status" value="1"/>
</dbReference>
<protein>
    <recommendedName>
        <fullName evidence="3">Hybrid signal transduction histidine kinase M</fullName>
    </recommendedName>
</protein>
<dbReference type="PANTHER" id="PTHR47481:SF41">
    <property type="entry name" value="COPIA-LIKE POLYPROTEIN_RETROTRANSPOSON"/>
    <property type="match status" value="1"/>
</dbReference>
<gene>
    <name evidence="1" type="ORF">Tco_0727632</name>
</gene>
<sequence length="262" mass="29763">MTGPDDTATTTPLWEKLALVTHHHLLTRVPVKLEFEYWNYGSWEFFFDQLCDSYDVSKFIHGTPSGTSTSDPPPPYIERTKCRQNNPLLDLFDSFGCATKKTELRSIKLGDLSMEAYFQKIESLVTILASLDSPVSDEDVVHYVLDGLPKKYNQVCGYMHYKDTFPNLKTARSLLIAEVNEAQVQVPYITRGLLLIFPYGAFGRISECRYVHDENVKPNATSNPRQSSNNTDSLLLKLLDKLGCMKVGLIRIIIILQKLHLL</sequence>
<reference evidence="1" key="1">
    <citation type="journal article" date="2022" name="Int. J. Mol. Sci.">
        <title>Draft Genome of Tanacetum Coccineum: Genomic Comparison of Closely Related Tanacetum-Family Plants.</title>
        <authorList>
            <person name="Yamashiro T."/>
            <person name="Shiraishi A."/>
            <person name="Nakayama K."/>
            <person name="Satake H."/>
        </authorList>
    </citation>
    <scope>NUCLEOTIDE SEQUENCE</scope>
</reference>
<dbReference type="EMBL" id="BQNB010010471">
    <property type="protein sequence ID" value="GJS77751.1"/>
    <property type="molecule type" value="Genomic_DNA"/>
</dbReference>
<evidence type="ECO:0008006" key="3">
    <source>
        <dbReference type="Google" id="ProtNLM"/>
    </source>
</evidence>
<evidence type="ECO:0000313" key="1">
    <source>
        <dbReference type="EMBL" id="GJS77751.1"/>
    </source>
</evidence>